<dbReference type="AlphaFoldDB" id="A0AA88J1K1"/>
<proteinExistence type="predicted"/>
<gene>
    <name evidence="1" type="ORF">TIFTF001_029455</name>
</gene>
<organism evidence="1 2">
    <name type="scientific">Ficus carica</name>
    <name type="common">Common fig</name>
    <dbReference type="NCBI Taxonomy" id="3494"/>
    <lineage>
        <taxon>Eukaryota</taxon>
        <taxon>Viridiplantae</taxon>
        <taxon>Streptophyta</taxon>
        <taxon>Embryophyta</taxon>
        <taxon>Tracheophyta</taxon>
        <taxon>Spermatophyta</taxon>
        <taxon>Magnoliopsida</taxon>
        <taxon>eudicotyledons</taxon>
        <taxon>Gunneridae</taxon>
        <taxon>Pentapetalae</taxon>
        <taxon>rosids</taxon>
        <taxon>fabids</taxon>
        <taxon>Rosales</taxon>
        <taxon>Moraceae</taxon>
        <taxon>Ficeae</taxon>
        <taxon>Ficus</taxon>
    </lineage>
</organism>
<evidence type="ECO:0000313" key="1">
    <source>
        <dbReference type="EMBL" id="GMN60364.1"/>
    </source>
</evidence>
<dbReference type="Proteomes" id="UP001187192">
    <property type="component" value="Unassembled WGS sequence"/>
</dbReference>
<protein>
    <submittedName>
        <fullName evidence="1">Uncharacterized protein</fullName>
    </submittedName>
</protein>
<comment type="caution">
    <text evidence="1">The sequence shown here is derived from an EMBL/GenBank/DDBJ whole genome shotgun (WGS) entry which is preliminary data.</text>
</comment>
<name>A0AA88J1K1_FICCA</name>
<dbReference type="Gramene" id="FCD_00034748-RA">
    <property type="protein sequence ID" value="FCD_00034748-RA:cds"/>
    <property type="gene ID" value="FCD_00034748"/>
</dbReference>
<reference evidence="1" key="1">
    <citation type="submission" date="2023-07" db="EMBL/GenBank/DDBJ databases">
        <title>draft genome sequence of fig (Ficus carica).</title>
        <authorList>
            <person name="Takahashi T."/>
            <person name="Nishimura K."/>
        </authorList>
    </citation>
    <scope>NUCLEOTIDE SEQUENCE</scope>
</reference>
<keyword evidence="2" id="KW-1185">Reference proteome</keyword>
<accession>A0AA88J1K1</accession>
<evidence type="ECO:0000313" key="2">
    <source>
        <dbReference type="Proteomes" id="UP001187192"/>
    </source>
</evidence>
<sequence length="65" mass="7006">MPMRLLAVTFEDLCTPSGCGLEGFGFILQDLGCHHFFGYGCSLDGLVVMRNALANGIARNALFHS</sequence>
<dbReference type="EMBL" id="BTGU01000098">
    <property type="protein sequence ID" value="GMN60364.1"/>
    <property type="molecule type" value="Genomic_DNA"/>
</dbReference>